<reference evidence="6" key="1">
    <citation type="submission" date="2017-11" db="EMBL/GenBank/DDBJ databases">
        <authorList>
            <person name="Zhu W."/>
        </authorList>
    </citation>
    <scope>NUCLEOTIDE SEQUENCE [LARGE SCALE GENOMIC DNA]</scope>
    <source>
        <strain evidence="6">160</strain>
    </source>
</reference>
<dbReference type="InterPro" id="IPR023214">
    <property type="entry name" value="HAD_sf"/>
</dbReference>
<protein>
    <recommendedName>
        <fullName evidence="3">Nucleotidase</fullName>
        <ecNumber evidence="3">3.1.3.-</ecNumber>
    </recommendedName>
</protein>
<comment type="similarity">
    <text evidence="1 3">Belongs to the 5'(3')-deoxyribonucleotidase family.</text>
</comment>
<feature type="active site" description="Nucleophile" evidence="4">
    <location>
        <position position="6"/>
    </location>
</feature>
<dbReference type="RefSeq" id="WP_114915091.1">
    <property type="nucleotide sequence ID" value="NZ_CP024848.1"/>
</dbReference>
<evidence type="ECO:0000256" key="4">
    <source>
        <dbReference type="PIRSR" id="PIRSR610708-1"/>
    </source>
</evidence>
<dbReference type="AlphaFoldDB" id="A0A345PCR7"/>
<evidence type="ECO:0000313" key="5">
    <source>
        <dbReference type="EMBL" id="AXI07797.1"/>
    </source>
</evidence>
<dbReference type="OrthoDB" id="573782at2"/>
<dbReference type="EMBL" id="CP024848">
    <property type="protein sequence ID" value="AXI07797.1"/>
    <property type="molecule type" value="Genomic_DNA"/>
</dbReference>
<dbReference type="InterPro" id="IPR052419">
    <property type="entry name" value="5_3-deoxyribonucleotidase-like"/>
</dbReference>
<accession>A0A345PCR7</accession>
<keyword evidence="2 3" id="KW-0378">Hydrolase</keyword>
<evidence type="ECO:0000256" key="3">
    <source>
        <dbReference type="PIRNR" id="PIRNR021362"/>
    </source>
</evidence>
<dbReference type="Proteomes" id="UP000253908">
    <property type="component" value="Chromosome"/>
</dbReference>
<dbReference type="PANTHER" id="PTHR35134">
    <property type="entry name" value="NUCLEOTIDASE YQFW-RELATED"/>
    <property type="match status" value="1"/>
</dbReference>
<evidence type="ECO:0000313" key="6">
    <source>
        <dbReference type="Proteomes" id="UP000253908"/>
    </source>
</evidence>
<dbReference type="InterPro" id="IPR009206">
    <property type="entry name" value="Nucleotidase_putative"/>
</dbReference>
<evidence type="ECO:0000256" key="2">
    <source>
        <dbReference type="ARBA" id="ARBA00022801"/>
    </source>
</evidence>
<dbReference type="InterPro" id="IPR010708">
    <property type="entry name" value="5'(3')-deoxyribonucleotidase"/>
</dbReference>
<organism evidence="5 6">
    <name type="scientific">Oceanobacillus zhaokaii</name>
    <dbReference type="NCBI Taxonomy" id="2052660"/>
    <lineage>
        <taxon>Bacteria</taxon>
        <taxon>Bacillati</taxon>
        <taxon>Bacillota</taxon>
        <taxon>Bacilli</taxon>
        <taxon>Bacillales</taxon>
        <taxon>Bacillaceae</taxon>
        <taxon>Oceanobacillus</taxon>
    </lineage>
</organism>
<dbReference type="Gene3D" id="3.40.50.1000">
    <property type="entry name" value="HAD superfamily/HAD-like"/>
    <property type="match status" value="1"/>
</dbReference>
<name>A0A345PCR7_9BACI</name>
<feature type="active site" description="Proton donor" evidence="4">
    <location>
        <position position="8"/>
    </location>
</feature>
<gene>
    <name evidence="5" type="ORF">CUC15_01840</name>
</gene>
<proteinExistence type="inferred from homology"/>
<dbReference type="InterPro" id="IPR036412">
    <property type="entry name" value="HAD-like_sf"/>
</dbReference>
<keyword evidence="6" id="KW-1185">Reference proteome</keyword>
<evidence type="ECO:0000256" key="1">
    <source>
        <dbReference type="ARBA" id="ARBA00009589"/>
    </source>
</evidence>
<dbReference type="Pfam" id="PF06941">
    <property type="entry name" value="NT5C"/>
    <property type="match status" value="1"/>
</dbReference>
<dbReference type="GO" id="GO:0009264">
    <property type="term" value="P:deoxyribonucleotide catabolic process"/>
    <property type="evidence" value="ECO:0007669"/>
    <property type="project" value="InterPro"/>
</dbReference>
<dbReference type="PANTHER" id="PTHR35134:SF2">
    <property type="entry name" value="NUCLEOTIDASE YQFW-RELATED"/>
    <property type="match status" value="1"/>
</dbReference>
<dbReference type="KEGG" id="ocn:CUC15_01840"/>
<dbReference type="EC" id="3.1.3.-" evidence="3"/>
<dbReference type="SUPFAM" id="SSF56784">
    <property type="entry name" value="HAD-like"/>
    <property type="match status" value="1"/>
</dbReference>
<dbReference type="GO" id="GO:0008253">
    <property type="term" value="F:5'-nucleotidase activity"/>
    <property type="evidence" value="ECO:0007669"/>
    <property type="project" value="InterPro"/>
</dbReference>
<dbReference type="PIRSF" id="PIRSF021362">
    <property type="entry name" value="UCP021362_HAD"/>
    <property type="match status" value="1"/>
</dbReference>
<sequence length="184" mass="22312">MRFGFDIDDTLINLREHAFHIYKKKLNNNLAIDVFHAIERVEIHEPFGLTDEQGKSMWNLSLEEIYYTDCPIFPGALETLQRLEERGDEIYYVTARPKEHGERTKQWLTERGFPVHHDRFFYGMQDHEKVHIIRKLQLDYYVDDKPTILHTLKDNKTKLYLKDQSYNRHLDEFPRIINWTDRLF</sequence>